<evidence type="ECO:0000256" key="1">
    <source>
        <dbReference type="SAM" id="MobiDB-lite"/>
    </source>
</evidence>
<accession>A0AAV6TXF1</accession>
<organism evidence="2 3">
    <name type="scientific">Oedothorax gibbosus</name>
    <dbReference type="NCBI Taxonomy" id="931172"/>
    <lineage>
        <taxon>Eukaryota</taxon>
        <taxon>Metazoa</taxon>
        <taxon>Ecdysozoa</taxon>
        <taxon>Arthropoda</taxon>
        <taxon>Chelicerata</taxon>
        <taxon>Arachnida</taxon>
        <taxon>Araneae</taxon>
        <taxon>Araneomorphae</taxon>
        <taxon>Entelegynae</taxon>
        <taxon>Araneoidea</taxon>
        <taxon>Linyphiidae</taxon>
        <taxon>Erigoninae</taxon>
        <taxon>Oedothorax</taxon>
    </lineage>
</organism>
<protein>
    <recommendedName>
        <fullName evidence="4">Protein pinocchio</fullName>
    </recommendedName>
</protein>
<comment type="caution">
    <text evidence="2">The sequence shown here is derived from an EMBL/GenBank/DDBJ whole genome shotgun (WGS) entry which is preliminary data.</text>
</comment>
<proteinExistence type="predicted"/>
<reference evidence="2 3" key="1">
    <citation type="journal article" date="2022" name="Nat. Ecol. Evol.">
        <title>A masculinizing supergene underlies an exaggerated male reproductive morph in a spider.</title>
        <authorList>
            <person name="Hendrickx F."/>
            <person name="De Corte Z."/>
            <person name="Sonet G."/>
            <person name="Van Belleghem S.M."/>
            <person name="Kostlbacher S."/>
            <person name="Vangestel C."/>
        </authorList>
    </citation>
    <scope>NUCLEOTIDE SEQUENCE [LARGE SCALE GENOMIC DNA]</scope>
    <source>
        <strain evidence="2">W744_W776</strain>
    </source>
</reference>
<evidence type="ECO:0008006" key="4">
    <source>
        <dbReference type="Google" id="ProtNLM"/>
    </source>
</evidence>
<dbReference type="Proteomes" id="UP000827092">
    <property type="component" value="Unassembled WGS sequence"/>
</dbReference>
<keyword evidence="3" id="KW-1185">Reference proteome</keyword>
<name>A0AAV6TXF1_9ARAC</name>
<feature type="region of interest" description="Disordered" evidence="1">
    <location>
        <begin position="145"/>
        <end position="164"/>
    </location>
</feature>
<evidence type="ECO:0000313" key="3">
    <source>
        <dbReference type="Proteomes" id="UP000827092"/>
    </source>
</evidence>
<gene>
    <name evidence="2" type="ORF">JTE90_006148</name>
</gene>
<dbReference type="AlphaFoldDB" id="A0AAV6TXF1"/>
<evidence type="ECO:0000313" key="2">
    <source>
        <dbReference type="EMBL" id="KAG8176358.1"/>
    </source>
</evidence>
<sequence>MHSKLNNKMRFQNLNNTTIEIQDFEDDEVFTTEPSEDLNLNNHVHDSSDMLTLEGLRREYNSCSNCGVCWYDDHVSLDCGECGGYAMHRPCPTCNGQCGNVWRRDVNKSHVSKHAEWHGSCSLSCHFSNLDTSKTVPTEDSNANFHNSSYHHKNHNHTSETHVM</sequence>
<dbReference type="EMBL" id="JAFNEN010000891">
    <property type="protein sequence ID" value="KAG8176358.1"/>
    <property type="molecule type" value="Genomic_DNA"/>
</dbReference>